<evidence type="ECO:0000313" key="3">
    <source>
        <dbReference type="Proteomes" id="UP000218165"/>
    </source>
</evidence>
<sequence>MPLPAAGGRLVAGPCRGREVSAESVVGVDIGGTSVTADLVTREGELIATLSRRTGHGEVAVETVRSLLAETVETAASLESELRGIGVISPGHVEEETGLVRFASNLGWNDMPLADTLRRIPGIAEVPLAVGHDVRWAGIAEGAFGAARGVRDYAVLSIGTGIAACLVVDGAVLAGATGSAGEVGHATAVPGGDECACGRIGCLDAYASGAGLLRRYARRSGRTDVESVAELLAVLGEDRHARAVWDEAIDALAAGLCTMIMTTDPAMVSLVGGVSQAGETLTSPLTGRLAAELGWKSVPPLVVSPLQAIPGRAGAVLLGMRSAGRSREATAWSTESVAGWAHAPVLERTP</sequence>
<dbReference type="EMBL" id="CP023563">
    <property type="protein sequence ID" value="ATG50468.1"/>
    <property type="molecule type" value="Genomic_DNA"/>
</dbReference>
<dbReference type="SUPFAM" id="SSF53067">
    <property type="entry name" value="Actin-like ATPase domain"/>
    <property type="match status" value="1"/>
</dbReference>
<protein>
    <submittedName>
        <fullName evidence="2">Sugar kinase</fullName>
    </submittedName>
</protein>
<dbReference type="Proteomes" id="UP000218165">
    <property type="component" value="Chromosome"/>
</dbReference>
<evidence type="ECO:0000313" key="2">
    <source>
        <dbReference type="EMBL" id="ATG50468.1"/>
    </source>
</evidence>
<keyword evidence="3" id="KW-1185">Reference proteome</keyword>
<dbReference type="Pfam" id="PF00480">
    <property type="entry name" value="ROK"/>
    <property type="match status" value="1"/>
</dbReference>
<dbReference type="PANTHER" id="PTHR18964">
    <property type="entry name" value="ROK (REPRESSOR, ORF, KINASE) FAMILY"/>
    <property type="match status" value="1"/>
</dbReference>
<keyword evidence="2" id="KW-0418">Kinase</keyword>
<comment type="similarity">
    <text evidence="1">Belongs to the ROK (NagC/XylR) family.</text>
</comment>
<dbReference type="Gene3D" id="3.30.420.40">
    <property type="match status" value="2"/>
</dbReference>
<evidence type="ECO:0000256" key="1">
    <source>
        <dbReference type="ARBA" id="ARBA00006479"/>
    </source>
</evidence>
<dbReference type="AlphaFoldDB" id="A0A291GJV4"/>
<dbReference type="GO" id="GO:0016301">
    <property type="term" value="F:kinase activity"/>
    <property type="evidence" value="ECO:0007669"/>
    <property type="project" value="UniProtKB-KW"/>
</dbReference>
<name>A0A291GJV4_9MICO</name>
<dbReference type="InterPro" id="IPR000600">
    <property type="entry name" value="ROK"/>
</dbReference>
<dbReference type="KEGG" id="brz:CFK38_02210"/>
<keyword evidence="2" id="KW-0808">Transferase</keyword>
<gene>
    <name evidence="2" type="ORF">CFK38_02210</name>
</gene>
<dbReference type="InterPro" id="IPR043129">
    <property type="entry name" value="ATPase_NBD"/>
</dbReference>
<proteinExistence type="inferred from homology"/>
<reference evidence="3" key="1">
    <citation type="submission" date="2017-09" db="EMBL/GenBank/DDBJ databases">
        <title>Brachybacterium sp. VM2412.</title>
        <authorList>
            <person name="Tak E.J."/>
            <person name="Bae J.-W."/>
        </authorList>
    </citation>
    <scope>NUCLEOTIDE SEQUENCE [LARGE SCALE GENOMIC DNA]</scope>
    <source>
        <strain evidence="3">VM2412</strain>
    </source>
</reference>
<organism evidence="2 3">
    <name type="scientific">Brachybacterium vulturis</name>
    <dbReference type="NCBI Taxonomy" id="2017484"/>
    <lineage>
        <taxon>Bacteria</taxon>
        <taxon>Bacillati</taxon>
        <taxon>Actinomycetota</taxon>
        <taxon>Actinomycetes</taxon>
        <taxon>Micrococcales</taxon>
        <taxon>Dermabacteraceae</taxon>
        <taxon>Brachybacterium</taxon>
    </lineage>
</organism>
<accession>A0A291GJV4</accession>
<dbReference type="PANTHER" id="PTHR18964:SF149">
    <property type="entry name" value="BIFUNCTIONAL UDP-N-ACETYLGLUCOSAMINE 2-EPIMERASE_N-ACETYLMANNOSAMINE KINASE"/>
    <property type="match status" value="1"/>
</dbReference>